<dbReference type="PROSITE" id="PS50267">
    <property type="entry name" value="NA_NEUROTRAN_SYMP_3"/>
    <property type="match status" value="1"/>
</dbReference>
<keyword evidence="10" id="KW-1185">Reference proteome</keyword>
<proteinExistence type="predicted"/>
<keyword evidence="6" id="KW-0479">Metal-binding</keyword>
<keyword evidence="3 8" id="KW-0812">Transmembrane</keyword>
<dbReference type="SUPFAM" id="SSF161070">
    <property type="entry name" value="SNF-like"/>
    <property type="match status" value="1"/>
</dbReference>
<name>A0A4Z2G6J4_9TELE</name>
<feature type="binding site" evidence="6">
    <location>
        <position position="204"/>
    </location>
    <ligand>
        <name>Na(+)</name>
        <dbReference type="ChEBI" id="CHEBI:29101"/>
        <label>1</label>
    </ligand>
</feature>
<evidence type="ECO:0000256" key="6">
    <source>
        <dbReference type="PIRSR" id="PIRSR600175-1"/>
    </source>
</evidence>
<dbReference type="GO" id="GO:0006865">
    <property type="term" value="P:amino acid transport"/>
    <property type="evidence" value="ECO:0007669"/>
    <property type="project" value="TreeGrafter"/>
</dbReference>
<evidence type="ECO:0000256" key="4">
    <source>
        <dbReference type="ARBA" id="ARBA00022989"/>
    </source>
</evidence>
<dbReference type="PANTHER" id="PTHR11616:SF109">
    <property type="entry name" value="INACTIVE SODIUM-DEPENDENT NEUTRAL AMINO ACID TRANSPORTER B(0)AT3"/>
    <property type="match status" value="1"/>
</dbReference>
<feature type="transmembrane region" description="Helical" evidence="8">
    <location>
        <begin position="198"/>
        <end position="221"/>
    </location>
</feature>
<evidence type="ECO:0000256" key="1">
    <source>
        <dbReference type="ARBA" id="ARBA00004141"/>
    </source>
</evidence>
<feature type="transmembrane region" description="Helical" evidence="8">
    <location>
        <begin position="122"/>
        <end position="149"/>
    </location>
</feature>
<protein>
    <submittedName>
        <fullName evidence="9">Sodium-dependent neutral amino acid transporter B(0)AT3</fullName>
    </submittedName>
</protein>
<feature type="transmembrane region" description="Helical" evidence="8">
    <location>
        <begin position="169"/>
        <end position="186"/>
    </location>
</feature>
<sequence>MGSIGVWNSISPFLGGVGIASMLVSFLVCIFYNTLVAWVLWYLFHSFQNPLPWGQCPLNDNLTGNEKLSMRRRTLDITPDIEASGSLHWWLVICLASAWCVVYVCFVRGLESMGKAVYVTALFPYLVLTIFLIRALTLPGATVGLVYLFTPEWEVLRNPQVWLDAFTQIFFSISVAFGGLIAISSYNAERNNCEMDAVLVGVINSGTSLYGAIPIFSILGFKANSAFNSCMKENILALTNHFELSDQNMTVDNYDHWLEYLNRTSPAVFRANSSSAASCSSPEKNSFTSLRYAMRSRRTGERFCSSRLFRPMMRGTVFSMKAFFWTCGSGVKHRTAFAMVAMFSSSASSPAASPAGVDMACSFISFRLKILKVSDKISAPSASNCSSSSAKHAGKGKGKRVQF</sequence>
<evidence type="ECO:0000313" key="9">
    <source>
        <dbReference type="EMBL" id="TNN48770.1"/>
    </source>
</evidence>
<dbReference type="InterPro" id="IPR037272">
    <property type="entry name" value="SNS_sf"/>
</dbReference>
<dbReference type="OrthoDB" id="6581954at2759"/>
<feature type="region of interest" description="Disordered" evidence="7">
    <location>
        <begin position="379"/>
        <end position="403"/>
    </location>
</feature>
<comment type="subcellular location">
    <subcellularLocation>
        <location evidence="1">Membrane</location>
        <topology evidence="1">Multi-pass membrane protein</topology>
    </subcellularLocation>
</comment>
<feature type="compositionally biased region" description="Low complexity" evidence="7">
    <location>
        <begin position="379"/>
        <end position="391"/>
    </location>
</feature>
<evidence type="ECO:0000313" key="10">
    <source>
        <dbReference type="Proteomes" id="UP000314294"/>
    </source>
</evidence>
<evidence type="ECO:0000256" key="3">
    <source>
        <dbReference type="ARBA" id="ARBA00022692"/>
    </source>
</evidence>
<dbReference type="GO" id="GO:0046872">
    <property type="term" value="F:metal ion binding"/>
    <property type="evidence" value="ECO:0007669"/>
    <property type="project" value="UniProtKB-KW"/>
</dbReference>
<evidence type="ECO:0000256" key="7">
    <source>
        <dbReference type="SAM" id="MobiDB-lite"/>
    </source>
</evidence>
<keyword evidence="2" id="KW-0813">Transport</keyword>
<dbReference type="GO" id="GO:0005886">
    <property type="term" value="C:plasma membrane"/>
    <property type="evidence" value="ECO:0007669"/>
    <property type="project" value="TreeGrafter"/>
</dbReference>
<evidence type="ECO:0000256" key="8">
    <source>
        <dbReference type="SAM" id="Phobius"/>
    </source>
</evidence>
<evidence type="ECO:0000256" key="5">
    <source>
        <dbReference type="ARBA" id="ARBA00023136"/>
    </source>
</evidence>
<feature type="transmembrane region" description="Helical" evidence="8">
    <location>
        <begin position="12"/>
        <end position="44"/>
    </location>
</feature>
<evidence type="ECO:0000256" key="2">
    <source>
        <dbReference type="ARBA" id="ARBA00022448"/>
    </source>
</evidence>
<feature type="transmembrane region" description="Helical" evidence="8">
    <location>
        <begin position="89"/>
        <end position="110"/>
    </location>
</feature>
<reference evidence="9 10" key="1">
    <citation type="submission" date="2019-03" db="EMBL/GenBank/DDBJ databases">
        <title>First draft genome of Liparis tanakae, snailfish: a comprehensive survey of snailfish specific genes.</title>
        <authorList>
            <person name="Kim W."/>
            <person name="Song I."/>
            <person name="Jeong J.-H."/>
            <person name="Kim D."/>
            <person name="Kim S."/>
            <person name="Ryu S."/>
            <person name="Song J.Y."/>
            <person name="Lee S.K."/>
        </authorList>
    </citation>
    <scope>NUCLEOTIDE SEQUENCE [LARGE SCALE GENOMIC DNA]</scope>
    <source>
        <tissue evidence="9">Muscle</tissue>
    </source>
</reference>
<dbReference type="GO" id="GO:0035725">
    <property type="term" value="P:sodium ion transmembrane transport"/>
    <property type="evidence" value="ECO:0007669"/>
    <property type="project" value="TreeGrafter"/>
</dbReference>
<gene>
    <name evidence="9" type="primary">SLC6A18_0</name>
    <name evidence="9" type="ORF">EYF80_041009</name>
</gene>
<organism evidence="9 10">
    <name type="scientific">Liparis tanakae</name>
    <name type="common">Tanaka's snailfish</name>
    <dbReference type="NCBI Taxonomy" id="230148"/>
    <lineage>
        <taxon>Eukaryota</taxon>
        <taxon>Metazoa</taxon>
        <taxon>Chordata</taxon>
        <taxon>Craniata</taxon>
        <taxon>Vertebrata</taxon>
        <taxon>Euteleostomi</taxon>
        <taxon>Actinopterygii</taxon>
        <taxon>Neopterygii</taxon>
        <taxon>Teleostei</taxon>
        <taxon>Neoteleostei</taxon>
        <taxon>Acanthomorphata</taxon>
        <taxon>Eupercaria</taxon>
        <taxon>Perciformes</taxon>
        <taxon>Cottioidei</taxon>
        <taxon>Cottales</taxon>
        <taxon>Liparidae</taxon>
        <taxon>Liparis</taxon>
    </lineage>
</organism>
<feature type="compositionally biased region" description="Basic residues" evidence="7">
    <location>
        <begin position="392"/>
        <end position="403"/>
    </location>
</feature>
<feature type="binding site" evidence="6">
    <location>
        <position position="172"/>
    </location>
    <ligand>
        <name>Na(+)</name>
        <dbReference type="ChEBI" id="CHEBI:29101"/>
        <label>1</label>
    </ligand>
</feature>
<dbReference type="PRINTS" id="PR00176">
    <property type="entry name" value="NANEUSMPORT"/>
</dbReference>
<keyword evidence="6" id="KW-0915">Sodium</keyword>
<dbReference type="EMBL" id="SRLO01000682">
    <property type="protein sequence ID" value="TNN48770.1"/>
    <property type="molecule type" value="Genomic_DNA"/>
</dbReference>
<dbReference type="AlphaFoldDB" id="A0A4Z2G6J4"/>
<keyword evidence="4 8" id="KW-1133">Transmembrane helix</keyword>
<dbReference type="InterPro" id="IPR000175">
    <property type="entry name" value="Na/ntran_symport"/>
</dbReference>
<keyword evidence="5 8" id="KW-0472">Membrane</keyword>
<accession>A0A4Z2G6J4</accession>
<comment type="caution">
    <text evidence="9">The sequence shown here is derived from an EMBL/GenBank/DDBJ whole genome shotgun (WGS) entry which is preliminary data.</text>
</comment>
<dbReference type="Proteomes" id="UP000314294">
    <property type="component" value="Unassembled WGS sequence"/>
</dbReference>
<dbReference type="PANTHER" id="PTHR11616">
    <property type="entry name" value="SODIUM/CHLORIDE DEPENDENT TRANSPORTER"/>
    <property type="match status" value="1"/>
</dbReference>
<dbReference type="Pfam" id="PF00209">
    <property type="entry name" value="SNF"/>
    <property type="match status" value="2"/>
</dbReference>